<dbReference type="RefSeq" id="WP_101178826.1">
    <property type="nucleotide sequence ID" value="NZ_PISE01000047.1"/>
</dbReference>
<accession>A0A2N0YXW4</accession>
<dbReference type="InterPro" id="IPR002901">
    <property type="entry name" value="MGlyc_endo_b_GlcNAc-like_dom"/>
</dbReference>
<evidence type="ECO:0000313" key="2">
    <source>
        <dbReference type="EMBL" id="PKG22098.1"/>
    </source>
</evidence>
<dbReference type="SMART" id="SM00047">
    <property type="entry name" value="LYZ2"/>
    <property type="match status" value="1"/>
</dbReference>
<dbReference type="Gene3D" id="2.30.30.40">
    <property type="entry name" value="SH3 Domains"/>
    <property type="match status" value="1"/>
</dbReference>
<evidence type="ECO:0000313" key="3">
    <source>
        <dbReference type="Proteomes" id="UP000233375"/>
    </source>
</evidence>
<dbReference type="Gene3D" id="3.90.182.10">
    <property type="entry name" value="Toxin - Anthrax Protective Antigen,domain 1"/>
    <property type="match status" value="6"/>
</dbReference>
<dbReference type="OrthoDB" id="9816557at2"/>
<keyword evidence="3" id="KW-1185">Reference proteome</keyword>
<comment type="caution">
    <text evidence="2">The sequence shown here is derived from an EMBL/GenBank/DDBJ whole genome shotgun (WGS) entry which is preliminary data.</text>
</comment>
<organism evidence="2 3">
    <name type="scientific">Niallia nealsonii</name>
    <dbReference type="NCBI Taxonomy" id="115979"/>
    <lineage>
        <taxon>Bacteria</taxon>
        <taxon>Bacillati</taxon>
        <taxon>Bacillota</taxon>
        <taxon>Bacilli</taxon>
        <taxon>Bacillales</taxon>
        <taxon>Bacillaceae</taxon>
        <taxon>Niallia</taxon>
    </lineage>
</organism>
<dbReference type="GO" id="GO:0004040">
    <property type="term" value="F:amidase activity"/>
    <property type="evidence" value="ECO:0007669"/>
    <property type="project" value="InterPro"/>
</dbReference>
<feature type="domain" description="PA14" evidence="1">
    <location>
        <begin position="288"/>
        <end position="433"/>
    </location>
</feature>
<dbReference type="Pfam" id="PF01832">
    <property type="entry name" value="Glucosaminidase"/>
    <property type="match status" value="1"/>
</dbReference>
<feature type="domain" description="PA14" evidence="1">
    <location>
        <begin position="672"/>
        <end position="817"/>
    </location>
</feature>
<dbReference type="SUPFAM" id="SSF56988">
    <property type="entry name" value="Anthrax protective antigen"/>
    <property type="match status" value="7"/>
</dbReference>
<evidence type="ECO:0000259" key="1">
    <source>
        <dbReference type="PROSITE" id="PS51820"/>
    </source>
</evidence>
<dbReference type="Proteomes" id="UP000233375">
    <property type="component" value="Unassembled WGS sequence"/>
</dbReference>
<protein>
    <recommendedName>
        <fullName evidence="1">PA14 domain-containing protein</fullName>
    </recommendedName>
</protein>
<dbReference type="SMART" id="SM00758">
    <property type="entry name" value="PA14"/>
    <property type="match status" value="6"/>
</dbReference>
<dbReference type="InterPro" id="IPR011658">
    <property type="entry name" value="PA14_dom"/>
</dbReference>
<dbReference type="Gene3D" id="1.10.530.10">
    <property type="match status" value="1"/>
</dbReference>
<dbReference type="PROSITE" id="PS51820">
    <property type="entry name" value="PA14"/>
    <property type="match status" value="4"/>
</dbReference>
<feature type="domain" description="PA14" evidence="1">
    <location>
        <begin position="26"/>
        <end position="171"/>
    </location>
</feature>
<reference evidence="2 3" key="1">
    <citation type="journal article" date="2003" name="Int. J. Syst. Evol. Microbiol.">
        <title>Bacillus nealsonii sp. nov., isolated from a spacecraft-assembly facility, whose spores are gamma-radiation resistant.</title>
        <authorList>
            <person name="Venkateswaran K."/>
            <person name="Kempf M."/>
            <person name="Chen F."/>
            <person name="Satomi M."/>
            <person name="Nicholson W."/>
            <person name="Kern R."/>
        </authorList>
    </citation>
    <scope>NUCLEOTIDE SEQUENCE [LARGE SCALE GENOMIC DNA]</scope>
    <source>
        <strain evidence="2 3">FO-92</strain>
    </source>
</reference>
<name>A0A2N0YXW4_9BACI</name>
<dbReference type="Pfam" id="PF07691">
    <property type="entry name" value="PA14"/>
    <property type="match status" value="6"/>
</dbReference>
<proteinExistence type="predicted"/>
<dbReference type="EMBL" id="PISE01000047">
    <property type="protein sequence ID" value="PKG22098.1"/>
    <property type="molecule type" value="Genomic_DNA"/>
</dbReference>
<sequence length="1291" mass="145617">MYNKLIFFLGIVLFVFLLYIPFDKAEASSNWSGGYYNNKSLTGSSIEQKYDFLRLNWGTKAPIENIHFNRFSARFEKSLTVDENKDYFLHAYADDGLRMYADNSKAIDSWSTGGKFSSAVLPNLTKGNHSIRTDYYEDTGNASLFAEVLPFGEWIGYYYNNVSLKGAPEDSKIYPSSNDSLTFDYGYGRPSDKVKYNNYSAKFYTVKRMEEGDYLIKAKADDGIRVYIDGEKVVDEWKSGYNGNLAVKVPIKDTSSSTKDIHEIRVEYFEGTGKSALDFSIKPSNAELSTKDWYATYYNNTSIGGTFYENRVENIAFNWGIKAPIENIHFNRFSARFEKSLTVDENKDYFLHAYADDGLRMYADNSKAIDSWSTGGKFSSAVLPNLTKGNHSIRTDYYEDTGNASLFAEVLPFGEWIGYYYNNVSLKGAPEDSKIYPSSNDSLTFDYGYGRPSDKVKYNSYSAKFYTFKRMEEGDYLIKAKADDGIRVYIDGKKVVDEWKSGYNGNLALKVPIKDTSSSTKDIHEIRVEYFEGTGKSALDFSIKPVKEELSTTDWYATYYNNTSTSGTFYENRVGNIAFDWGKNAPLKNLAKDNFSASFYKLLPGDKKYFISTFADDGIRVRIDNKWLINRWSGSQGTYNTAIYDAKKNGNQIIKVDYFDKKSDAKVFADVAPLGDWLAYYYNNKNLEGTPAAVKTINTSNSMTLSQDFDANSPASGVNKGNFSAKYVTAKELDAGEYVIRGFSDDGIQVLIDGEIVINQWRDGAYKEKSTKVKIEDTDKGNIHWIEVRHYTNKANDKFKLSFIPAKDSNLVDSSGWYAEYYPKTMGKDENPIYKVKDAQKPVIVGGKDSLNTITDINFNWKTSSSDSNIPTDHFSAIFKREFVISENANYNFTVKADDGVILEIDGETVIDAWSGKINKGTKAVGYYLSKGKHQFVLRYKEGIGNASIKFSMEKAKAVFTSYENTNYRLNEAVNIQMTKSAQTDKKYTTYMSENAFRYISSKNDYGLIDNGTWNVRGGPSTSYWIVGKLKEGDKVTIKSKAKDSSGTLWYEVDYYKYWKELKKETADFPATYGLAYNTWVNAGPTDVKYYMDAANFISDENQKLQFLVLSSSANVSESEVNANILKGKGILSGKAQSFIQAGEKYGINEIYLISHALLETGNGTSTLATGIKVSAVDGKKVTPKTVYNMYGIGAYDAAPIKGGSEYAYKQGWDTPEKAIIGGAEFIGENYINHPTYNQDTLYKMRWNPLNPGVHQYATDIGWASKQVNKISSLYGMLSSYRMDIEIPTYK</sequence>
<gene>
    <name evidence="2" type="ORF">CWS01_19220</name>
</gene>
<feature type="domain" description="PA14" evidence="1">
    <location>
        <begin position="812"/>
        <end position="967"/>
    </location>
</feature>
<dbReference type="InterPro" id="IPR037524">
    <property type="entry name" value="PA14/GLEYA"/>
</dbReference>